<feature type="transmembrane region" description="Helical" evidence="8">
    <location>
        <begin position="6"/>
        <end position="26"/>
    </location>
</feature>
<evidence type="ECO:0000256" key="8">
    <source>
        <dbReference type="SAM" id="Phobius"/>
    </source>
</evidence>
<keyword evidence="4 8" id="KW-0812">Transmembrane</keyword>
<accession>E0S2F6</accession>
<dbReference type="InterPro" id="IPR051085">
    <property type="entry name" value="MB_O-acyltransferase"/>
</dbReference>
<dbReference type="HOGENOM" id="CLU_025255_1_3_9"/>
<comment type="similarity">
    <text evidence="2 7">Belongs to the membrane-bound acyltransferase family.</text>
</comment>
<keyword evidence="7 9" id="KW-0808">Transferase</keyword>
<evidence type="ECO:0000256" key="1">
    <source>
        <dbReference type="ARBA" id="ARBA00004651"/>
    </source>
</evidence>
<dbReference type="InterPro" id="IPR024194">
    <property type="entry name" value="Ac/AlaTfrase_AlgI/DltB"/>
</dbReference>
<dbReference type="RefSeq" id="WP_013279438.1">
    <property type="nucleotide sequence ID" value="NC_014387.1"/>
</dbReference>
<feature type="transmembrane region" description="Helical" evidence="8">
    <location>
        <begin position="317"/>
        <end position="335"/>
    </location>
</feature>
<dbReference type="PANTHER" id="PTHR13285:SF18">
    <property type="entry name" value="PROTEIN-CYSTEINE N-PALMITOYLTRANSFERASE RASP"/>
    <property type="match status" value="1"/>
</dbReference>
<dbReference type="Proteomes" id="UP000001299">
    <property type="component" value="Chromosome 1"/>
</dbReference>
<feature type="transmembrane region" description="Helical" evidence="8">
    <location>
        <begin position="452"/>
        <end position="471"/>
    </location>
</feature>
<evidence type="ECO:0000256" key="6">
    <source>
        <dbReference type="ARBA" id="ARBA00023136"/>
    </source>
</evidence>
<evidence type="ECO:0000256" key="4">
    <source>
        <dbReference type="ARBA" id="ARBA00022692"/>
    </source>
</evidence>
<comment type="subcellular location">
    <subcellularLocation>
        <location evidence="1">Cell membrane</location>
        <topology evidence="1">Multi-pass membrane protein</topology>
    </subcellularLocation>
</comment>
<keyword evidence="7 9" id="KW-0012">Acyltransferase</keyword>
<keyword evidence="5 8" id="KW-1133">Transmembrane helix</keyword>
<dbReference type="GO" id="GO:0005886">
    <property type="term" value="C:plasma membrane"/>
    <property type="evidence" value="ECO:0007669"/>
    <property type="project" value="UniProtKB-SubCell"/>
</dbReference>
<protein>
    <submittedName>
        <fullName evidence="9">Acyltransferase MBOAT family</fullName>
    </submittedName>
</protein>
<dbReference type="PIRSF" id="PIRSF016636">
    <property type="entry name" value="AlgI_DltB"/>
    <property type="match status" value="1"/>
</dbReference>
<dbReference type="InterPro" id="IPR028362">
    <property type="entry name" value="AlgI"/>
</dbReference>
<gene>
    <name evidence="9" type="ordered locus">bpr_I0027</name>
</gene>
<proteinExistence type="inferred from homology"/>
<feature type="transmembrane region" description="Helical" evidence="8">
    <location>
        <begin position="491"/>
        <end position="514"/>
    </location>
</feature>
<dbReference type="PIRSF" id="PIRSF500217">
    <property type="entry name" value="AlgI"/>
    <property type="match status" value="1"/>
</dbReference>
<organism evidence="9 10">
    <name type="scientific">Butyrivibrio proteoclasticus (strain ATCC 51982 / DSM 14932 / B316)</name>
    <name type="common">Clostridium proteoclasticum</name>
    <dbReference type="NCBI Taxonomy" id="515622"/>
    <lineage>
        <taxon>Bacteria</taxon>
        <taxon>Bacillati</taxon>
        <taxon>Bacillota</taxon>
        <taxon>Clostridia</taxon>
        <taxon>Lachnospirales</taxon>
        <taxon>Lachnospiraceae</taxon>
        <taxon>Butyrivibrio</taxon>
    </lineage>
</organism>
<feature type="transmembrane region" description="Helical" evidence="8">
    <location>
        <begin position="380"/>
        <end position="402"/>
    </location>
</feature>
<dbReference type="STRING" id="515622.bpr_I0027"/>
<dbReference type="Pfam" id="PF03062">
    <property type="entry name" value="MBOAT"/>
    <property type="match status" value="1"/>
</dbReference>
<evidence type="ECO:0000313" key="9">
    <source>
        <dbReference type="EMBL" id="ADL32779.1"/>
    </source>
</evidence>
<dbReference type="KEGG" id="bpb:bpr_I0027"/>
<dbReference type="eggNOG" id="COG1696">
    <property type="taxonomic scope" value="Bacteria"/>
</dbReference>
<dbReference type="PANTHER" id="PTHR13285">
    <property type="entry name" value="ACYLTRANSFERASE"/>
    <property type="match status" value="1"/>
</dbReference>
<keyword evidence="10" id="KW-1185">Reference proteome</keyword>
<dbReference type="GO" id="GO:0042121">
    <property type="term" value="P:alginic acid biosynthetic process"/>
    <property type="evidence" value="ECO:0007669"/>
    <property type="project" value="InterPro"/>
</dbReference>
<feature type="transmembrane region" description="Helical" evidence="8">
    <location>
        <begin position="55"/>
        <end position="75"/>
    </location>
</feature>
<dbReference type="AlphaFoldDB" id="E0S2F6"/>
<feature type="transmembrane region" description="Helical" evidence="8">
    <location>
        <begin position="87"/>
        <end position="107"/>
    </location>
</feature>
<dbReference type="EMBL" id="CP001810">
    <property type="protein sequence ID" value="ADL32779.1"/>
    <property type="molecule type" value="Genomic_DNA"/>
</dbReference>
<dbReference type="GO" id="GO:0016746">
    <property type="term" value="F:acyltransferase activity"/>
    <property type="evidence" value="ECO:0007669"/>
    <property type="project" value="UniProtKB-KW"/>
</dbReference>
<name>E0S2F6_BUTPB</name>
<keyword evidence="6 7" id="KW-0472">Membrane</keyword>
<feature type="transmembrane region" description="Helical" evidence="8">
    <location>
        <begin position="229"/>
        <end position="251"/>
    </location>
</feature>
<evidence type="ECO:0000256" key="5">
    <source>
        <dbReference type="ARBA" id="ARBA00022989"/>
    </source>
</evidence>
<dbReference type="InterPro" id="IPR004299">
    <property type="entry name" value="MBOAT_fam"/>
</dbReference>
<keyword evidence="3 7" id="KW-1003">Cell membrane</keyword>
<evidence type="ECO:0000256" key="3">
    <source>
        <dbReference type="ARBA" id="ARBA00022475"/>
    </source>
</evidence>
<evidence type="ECO:0000256" key="7">
    <source>
        <dbReference type="PIRNR" id="PIRNR016636"/>
    </source>
</evidence>
<reference evidence="9 10" key="1">
    <citation type="journal article" date="2010" name="PLoS ONE">
        <title>The glycobiome of the rumen bacterium Butyrivibrio proteoclasticus B316(T) highlights adaptation to a polysaccharide-rich environment.</title>
        <authorList>
            <person name="Kelly W.J."/>
            <person name="Leahy S.C."/>
            <person name="Altermann E."/>
            <person name="Yeoman C.J."/>
            <person name="Dunne J.C."/>
            <person name="Kong Z."/>
            <person name="Pacheco D.M."/>
            <person name="Li D."/>
            <person name="Noel S.J."/>
            <person name="Moon C.D."/>
            <person name="Cookson A.L."/>
            <person name="Attwood G.T."/>
        </authorList>
    </citation>
    <scope>NUCLEOTIDE SEQUENCE [LARGE SCALE GENOMIC DNA]</scope>
    <source>
        <strain evidence="10">ATCC 51982 / DSM 14932 / B316</strain>
    </source>
</reference>
<feature type="transmembrane region" description="Helical" evidence="8">
    <location>
        <begin position="127"/>
        <end position="145"/>
    </location>
</feature>
<evidence type="ECO:0000256" key="2">
    <source>
        <dbReference type="ARBA" id="ARBA00010323"/>
    </source>
</evidence>
<sequence length="516" mass="59394">MEKYMGFNSFTFLLIFLPILLIGWNILNKIEKYAVADVFLIGMSLYFYYTFGAGFLLVLLISTSVNYLLSGILAWKEQKEIAPYFRTVIKVIGVLFNLALLFYLKYLGFFVENLDALTGATFTAKEILMPIGISFFTFGQISFIVDRANGKAPHYNIIEYLMYTTYFPKLIQGPIAFHKEMTDQFRDKSLRKTDPDKLARGIMSFIIGLSKKVLLADNLAKAVNYGFHYTYYLDTITVILVMLAYTFEIYLDFSGYCDMANGVSLMLGFELPDNFNSPYKAATSRELWQRWHMTLSRFFIKYVYIPLGGSRKGKLRTVINVLIVFVLSGLWHGAGWTYVCWGLMQGLLVVWDNLGITGVTEPEKANKKTRYLLREKPLFVVPRAVGNAVTFTMFVISLIFFGSQNLEYVGAMFRRLFVWTYPGFLYKTAENLAIPENYIFRQLFTQMGKPEMVNIVYVATFVLLIVISAFVMTRKNTKEIVTETRFDKKTIAGLVVLFIWSFISLSNVSTFIYFQF</sequence>
<evidence type="ECO:0000313" key="10">
    <source>
        <dbReference type="Proteomes" id="UP000001299"/>
    </source>
</evidence>